<reference evidence="2" key="1">
    <citation type="submission" date="2019-12" db="EMBL/GenBank/DDBJ databases">
        <title>An insight into the sialome of adult female Ixodes ricinus ticks feeding for 6 days.</title>
        <authorList>
            <person name="Perner J."/>
            <person name="Ribeiro J.M.C."/>
        </authorList>
    </citation>
    <scope>NUCLEOTIDE SEQUENCE</scope>
    <source>
        <strain evidence="2">Semi-engorged</strain>
        <tissue evidence="2">Salivary glands</tissue>
    </source>
</reference>
<dbReference type="EMBL" id="GIFC01003815">
    <property type="protein sequence ID" value="MXU85898.1"/>
    <property type="molecule type" value="Transcribed_RNA"/>
</dbReference>
<keyword evidence="1" id="KW-0732">Signal</keyword>
<sequence>MVSSIRSLALKILFSLAPVICTSLSLTPGLTFPESEFLMTISSFRKLRPGILVGFPNFPTLLSTSVDWRESGGDAEAGRDTCCKGRVA</sequence>
<organism evidence="2">
    <name type="scientific">Ixodes ricinus</name>
    <name type="common">Common tick</name>
    <name type="synonym">Acarus ricinus</name>
    <dbReference type="NCBI Taxonomy" id="34613"/>
    <lineage>
        <taxon>Eukaryota</taxon>
        <taxon>Metazoa</taxon>
        <taxon>Ecdysozoa</taxon>
        <taxon>Arthropoda</taxon>
        <taxon>Chelicerata</taxon>
        <taxon>Arachnida</taxon>
        <taxon>Acari</taxon>
        <taxon>Parasitiformes</taxon>
        <taxon>Ixodida</taxon>
        <taxon>Ixodoidea</taxon>
        <taxon>Ixodidae</taxon>
        <taxon>Ixodinae</taxon>
        <taxon>Ixodes</taxon>
    </lineage>
</organism>
<dbReference type="AlphaFoldDB" id="A0A6B0U2P6"/>
<name>A0A6B0U2P6_IXORI</name>
<proteinExistence type="predicted"/>
<feature type="chain" id="PRO_5025447490" evidence="1">
    <location>
        <begin position="22"/>
        <end position="88"/>
    </location>
</feature>
<accession>A0A6B0U2P6</accession>
<evidence type="ECO:0000256" key="1">
    <source>
        <dbReference type="SAM" id="SignalP"/>
    </source>
</evidence>
<feature type="signal peptide" evidence="1">
    <location>
        <begin position="1"/>
        <end position="21"/>
    </location>
</feature>
<evidence type="ECO:0000313" key="2">
    <source>
        <dbReference type="EMBL" id="MXU85898.1"/>
    </source>
</evidence>
<protein>
    <submittedName>
        <fullName evidence="2">Putative secreted protein</fullName>
    </submittedName>
</protein>